<dbReference type="HOGENOM" id="CLU_025722_0_0_6"/>
<evidence type="ECO:0008006" key="3">
    <source>
        <dbReference type="Google" id="ProtNLM"/>
    </source>
</evidence>
<accession>E4PS72</accession>
<name>E4PS72_MARAH</name>
<proteinExistence type="predicted"/>
<dbReference type="Proteomes" id="UP000007077">
    <property type="component" value="Plasmid pHP-187"/>
</dbReference>
<dbReference type="InterPro" id="IPR025566">
    <property type="entry name" value="DUF4331"/>
</dbReference>
<reference evidence="1 2" key="1">
    <citation type="journal article" date="2010" name="Stand. Genomic Sci.">
        <title>Complete genome sequence of Marinobacter adhaerens type strain (HP15), a diatom-interacting marine microorganism.</title>
        <authorList>
            <person name="Gardes A."/>
            <person name="Kaeppel E."/>
            <person name="Shehzad A."/>
            <person name="Seebah S."/>
            <person name="Teeling H."/>
            <person name="Yarza P."/>
            <person name="Glockner F.O."/>
            <person name="Grossart H.P."/>
            <person name="Ullrich M.S."/>
        </authorList>
    </citation>
    <scope>NUCLEOTIDE SEQUENCE [LARGE SCALE GENOMIC DNA]</scope>
    <source>
        <strain evidence="2">DSM 23420 / HP15</strain>
        <plasmid evidence="2">Plasmid pHP-187</plasmid>
    </source>
</reference>
<gene>
    <name evidence="1" type="ordered locus">HP15_p187g110</name>
</gene>
<geneLocation type="plasmid" evidence="1 2">
    <name>pHP-187</name>
</geneLocation>
<evidence type="ECO:0000313" key="1">
    <source>
        <dbReference type="EMBL" id="ADQ00107.1"/>
    </source>
</evidence>
<protein>
    <recommendedName>
        <fullName evidence="3">DUF4331 domain-containing protein</fullName>
    </recommendedName>
</protein>
<reference evidence="2" key="2">
    <citation type="submission" date="2010-02" db="EMBL/GenBank/DDBJ databases">
        <title>Complete genome sequence of Marinobacter adhaerens type strain (HP15).</title>
        <authorList>
            <person name="Gaerdes A.A.M."/>
            <person name="Kaeppel E."/>
            <person name="Shezad A."/>
            <person name="Seebah S."/>
            <person name="Teeling H."/>
            <person name="Yarza P."/>
            <person name="Gloeckner F.O."/>
            <person name="Ullrich M.S."/>
        </authorList>
    </citation>
    <scope>NUCLEOTIDE SEQUENCE [LARGE SCALE GENOMIC DNA]</scope>
    <source>
        <strain evidence="2">DSM 23420 / HP15</strain>
        <plasmid evidence="2">Plasmid pHP-187</plasmid>
    </source>
</reference>
<dbReference type="KEGG" id="mad:HP15_p187g110"/>
<dbReference type="EMBL" id="CP001980">
    <property type="protein sequence ID" value="ADQ00107.1"/>
    <property type="molecule type" value="Genomic_DNA"/>
</dbReference>
<evidence type="ECO:0000313" key="2">
    <source>
        <dbReference type="Proteomes" id="UP000007077"/>
    </source>
</evidence>
<dbReference type="PATRIC" id="fig|225937.3.peg.4332"/>
<dbReference type="Pfam" id="PF14224">
    <property type="entry name" value="DUF4331"/>
    <property type="match status" value="1"/>
</dbReference>
<organism evidence="1 2">
    <name type="scientific">Marinobacter adhaerens (strain DSM 23420 / HP15)</name>
    <dbReference type="NCBI Taxonomy" id="225937"/>
    <lineage>
        <taxon>Bacteria</taxon>
        <taxon>Pseudomonadati</taxon>
        <taxon>Pseudomonadota</taxon>
        <taxon>Gammaproteobacteria</taxon>
        <taxon>Pseudomonadales</taxon>
        <taxon>Marinobacteraceae</taxon>
        <taxon>Marinobacter</taxon>
    </lineage>
</organism>
<dbReference type="AlphaFoldDB" id="E4PS72"/>
<sequence>MLWCPTFALSAIEKSRLPLPAQNVPFAIKTSKEFNFITHWFYEHLVLRLICAQIILSITASNCRLPEYTPMQHPKQDMECYMTITKKPLAIGVALCALTLQSATSFASSHREAPFITEIPKVDGTDFYMFRSYEPTRENYVTLIANYLPLQDAYGGPNYFDLDEDAIYEIHIDNNADGVEDLTFQFQMQDNFQDIQLPIGNEMVSVPLKNIGDAADPGNVQFSQSYTLKMIQGDRRTGSATTLTNATTGMSTFDKPLDNIGEKSFPNGYANYASDFVYDVDLPNCSADGRVFVGQRKEAFAVNLGEIFDLVNTNPLGERNAEGPGDLADKNVTSFALELPKACITGTAATSNGQAIIGGWTTASVRQARIINPEPSLATSDMSGQKGATVEGGAFTQVSRLGMPLVNEVVIGLKDKDKFNASEPKDDGQFLTYVTNPTLPALLEILFSDAGAEAPAIGPNGRTDLVAAFLTGLDGVNQPSNPTPSEMLRLNTELPITPLSEQNDLAALAGDVGGFPNGRRPYDDTVDIALRVVMGALVDGAPNQNVPFTDGVRLDRKELPNEFPYLAMPIAGSPNDEVMVGGMR</sequence>
<keyword evidence="1" id="KW-0614">Plasmid</keyword>